<keyword evidence="2" id="KW-0378">Hydrolase</keyword>
<dbReference type="PANTHER" id="PTHR45766">
    <property type="entry name" value="DNA ANNEALING HELICASE AND ENDONUCLEASE ZRANB3 FAMILY MEMBER"/>
    <property type="match status" value="1"/>
</dbReference>
<dbReference type="SMART" id="SM00487">
    <property type="entry name" value="DEXDc"/>
    <property type="match status" value="1"/>
</dbReference>
<keyword evidence="4" id="KW-0067">ATP-binding</keyword>
<keyword evidence="3 7" id="KW-0347">Helicase</keyword>
<dbReference type="InterPro" id="IPR001650">
    <property type="entry name" value="Helicase_C-like"/>
</dbReference>
<keyword evidence="1" id="KW-0547">Nucleotide-binding</keyword>
<dbReference type="CDD" id="cd18011">
    <property type="entry name" value="DEXDc_RapA"/>
    <property type="match status" value="1"/>
</dbReference>
<protein>
    <submittedName>
        <fullName evidence="7">Helicase</fullName>
    </submittedName>
</protein>
<dbReference type="EMBL" id="SMJW01000007">
    <property type="protein sequence ID" value="TDC19652.1"/>
    <property type="molecule type" value="Genomic_DNA"/>
</dbReference>
<dbReference type="RefSeq" id="WP_131936774.1">
    <property type="nucleotide sequence ID" value="NZ_BAAAMX010000007.1"/>
</dbReference>
<dbReference type="InterPro" id="IPR014001">
    <property type="entry name" value="Helicase_ATP-bd"/>
</dbReference>
<organism evidence="7 8">
    <name type="scientific">Actinomadura bangladeshensis</name>
    <dbReference type="NCBI Taxonomy" id="453573"/>
    <lineage>
        <taxon>Bacteria</taxon>
        <taxon>Bacillati</taxon>
        <taxon>Actinomycetota</taxon>
        <taxon>Actinomycetes</taxon>
        <taxon>Streptosporangiales</taxon>
        <taxon>Thermomonosporaceae</taxon>
        <taxon>Actinomadura</taxon>
    </lineage>
</organism>
<dbReference type="Gene3D" id="3.40.50.10810">
    <property type="entry name" value="Tandem AAA-ATPase domain"/>
    <property type="match status" value="1"/>
</dbReference>
<dbReference type="InterPro" id="IPR027417">
    <property type="entry name" value="P-loop_NTPase"/>
</dbReference>
<keyword evidence="8" id="KW-1185">Reference proteome</keyword>
<dbReference type="Pfam" id="PF00270">
    <property type="entry name" value="DEAD"/>
    <property type="match status" value="1"/>
</dbReference>
<feature type="domain" description="Helicase C-terminal" evidence="6">
    <location>
        <begin position="467"/>
        <end position="631"/>
    </location>
</feature>
<sequence length="974" mass="106451">MPAAPGAAPAYTPGSLIAARGREWVVLPESTGGFIVARPLNGDREFTTGLFAAEVEPATFPRPTGDPRDIGDSVAAGLLRTAMRIGFTSAAGPFRSLAAIAVEPRQYQLLPLLLALRMDTVRLLIGDDVGIGKTIEASLIAKELIEQGEAEHLTVLCSPALAEQWQAELRDKFAIDAQLVLPSTVTRLQRGMRADESIFEKYPYTVVSTDFIKGDRRRAQFLRACPELVIVDEAHTCVPAGGAGTTLRQRRYDLLKEIAADPARHLILVTATPHSGKEDAFRDLIGLLDPELATVDLETEKGRDRLARHFVQRRRRDIRRYLDEETRFPKDKMFLPVEYEQDDGQADLMDKVLSYARETVQDPVTREVRRQVRWWSALALLRSVASSPRAAAATLTARSAADAAETVPEADALGAQGVLDMVEDEALEGVDVAPGADHEELTAKARARMRALAAEAREREGVEHDAKLRKLIDEVKALLIEGYDPIVFCKYIPTAEYVAEHLGKALGRKAGVEAVTGTLPPAERIDRIEQLTRRSKRRVLVATDCLSEGVNLQEHFNAVVHYDLAWNPTRHEQREGRVDRFGQRSAKVRAITLFGTDNGIDGVVLDVLIRKHATIAKQTGVAVPVPERSETVVKALVEGLLLHKKDPDQLALDLEVGQARDKLHRSWESAAARESKVLTKYAHSGVKELDEVQREATEARTALGRHTDVARFVRESLAAMGGAVQVGEDGFTVQTQGLPIGTRHTLGLIGAAEDETKPPLLEFLHDVPAPTGKHALVRTDPAVVALARYVVDAALDPELKERERPARRCGAIRTTAVTSRTTLLLVRYRFHLTLPRPSRPGEPKPEPRTLVAEDAQILAYRSTPDGREWLTDAEVTALLAAGPDANVLPELVQRAVQASIAELGDPPAPGEPAPHGAVQADLDARAGDLADRLATAHRRVRSSVGAIRRGLDVRPHDHADVLGVYVYLPAGGAR</sequence>
<gene>
    <name evidence="7" type="ORF">E1284_03015</name>
</gene>
<dbReference type="Proteomes" id="UP000295431">
    <property type="component" value="Unassembled WGS sequence"/>
</dbReference>
<dbReference type="PANTHER" id="PTHR45766:SF6">
    <property type="entry name" value="SWI_SNF-RELATED MATRIX-ASSOCIATED ACTIN-DEPENDENT REGULATOR OF CHROMATIN SUBFAMILY A-LIKE PROTEIN 1"/>
    <property type="match status" value="1"/>
</dbReference>
<dbReference type="PROSITE" id="PS51192">
    <property type="entry name" value="HELICASE_ATP_BIND_1"/>
    <property type="match status" value="1"/>
</dbReference>
<dbReference type="GO" id="GO:0004386">
    <property type="term" value="F:helicase activity"/>
    <property type="evidence" value="ECO:0007669"/>
    <property type="project" value="UniProtKB-KW"/>
</dbReference>
<dbReference type="CDD" id="cd18793">
    <property type="entry name" value="SF2_C_SNF"/>
    <property type="match status" value="1"/>
</dbReference>
<evidence type="ECO:0000259" key="6">
    <source>
        <dbReference type="PROSITE" id="PS51194"/>
    </source>
</evidence>
<dbReference type="GO" id="GO:0003676">
    <property type="term" value="F:nucleic acid binding"/>
    <property type="evidence" value="ECO:0007669"/>
    <property type="project" value="InterPro"/>
</dbReference>
<evidence type="ECO:0000256" key="2">
    <source>
        <dbReference type="ARBA" id="ARBA00022801"/>
    </source>
</evidence>
<dbReference type="InterPro" id="IPR057342">
    <property type="entry name" value="DEXDc_RapA"/>
</dbReference>
<dbReference type="SMART" id="SM00490">
    <property type="entry name" value="HELICc"/>
    <property type="match status" value="1"/>
</dbReference>
<evidence type="ECO:0000256" key="3">
    <source>
        <dbReference type="ARBA" id="ARBA00022806"/>
    </source>
</evidence>
<feature type="domain" description="Helicase ATP-binding" evidence="5">
    <location>
        <begin position="114"/>
        <end position="291"/>
    </location>
</feature>
<evidence type="ECO:0000313" key="7">
    <source>
        <dbReference type="EMBL" id="TDC19652.1"/>
    </source>
</evidence>
<dbReference type="InterPro" id="IPR038718">
    <property type="entry name" value="SNF2-like_sf"/>
</dbReference>
<evidence type="ECO:0000256" key="4">
    <source>
        <dbReference type="ARBA" id="ARBA00022840"/>
    </source>
</evidence>
<proteinExistence type="predicted"/>
<dbReference type="InterPro" id="IPR049730">
    <property type="entry name" value="SNF2/RAD54-like_C"/>
</dbReference>
<name>A0A4R4PES6_9ACTN</name>
<dbReference type="SUPFAM" id="SSF52540">
    <property type="entry name" value="P-loop containing nucleoside triphosphate hydrolases"/>
    <property type="match status" value="1"/>
</dbReference>
<evidence type="ECO:0000256" key="1">
    <source>
        <dbReference type="ARBA" id="ARBA00022741"/>
    </source>
</evidence>
<dbReference type="GO" id="GO:0005524">
    <property type="term" value="F:ATP binding"/>
    <property type="evidence" value="ECO:0007669"/>
    <property type="project" value="UniProtKB-KW"/>
</dbReference>
<reference evidence="7 8" key="1">
    <citation type="submission" date="2019-03" db="EMBL/GenBank/DDBJ databases">
        <title>Draft genome sequences of novel Actinobacteria.</title>
        <authorList>
            <person name="Sahin N."/>
            <person name="Ay H."/>
            <person name="Saygin H."/>
        </authorList>
    </citation>
    <scope>NUCLEOTIDE SEQUENCE [LARGE SCALE GENOMIC DNA]</scope>
    <source>
        <strain evidence="7 8">DSM 45347</strain>
    </source>
</reference>
<dbReference type="GO" id="GO:0016787">
    <property type="term" value="F:hydrolase activity"/>
    <property type="evidence" value="ECO:0007669"/>
    <property type="project" value="UniProtKB-KW"/>
</dbReference>
<dbReference type="AlphaFoldDB" id="A0A4R4PES6"/>
<evidence type="ECO:0000313" key="8">
    <source>
        <dbReference type="Proteomes" id="UP000295431"/>
    </source>
</evidence>
<accession>A0A4R4PES6</accession>
<evidence type="ECO:0000259" key="5">
    <source>
        <dbReference type="PROSITE" id="PS51192"/>
    </source>
</evidence>
<dbReference type="Gene3D" id="3.40.50.300">
    <property type="entry name" value="P-loop containing nucleotide triphosphate hydrolases"/>
    <property type="match status" value="1"/>
</dbReference>
<dbReference type="PROSITE" id="PS51194">
    <property type="entry name" value="HELICASE_CTER"/>
    <property type="match status" value="1"/>
</dbReference>
<comment type="caution">
    <text evidence="7">The sequence shown here is derived from an EMBL/GenBank/DDBJ whole genome shotgun (WGS) entry which is preliminary data.</text>
</comment>
<dbReference type="InterPro" id="IPR011545">
    <property type="entry name" value="DEAD/DEAH_box_helicase_dom"/>
</dbReference>
<dbReference type="Pfam" id="PF00271">
    <property type="entry name" value="Helicase_C"/>
    <property type="match status" value="1"/>
</dbReference>
<dbReference type="OrthoDB" id="9814088at2"/>